<protein>
    <submittedName>
        <fullName evidence="7">MFS transporter</fullName>
    </submittedName>
</protein>
<dbReference type="PANTHER" id="PTHR23513:SF17">
    <property type="entry name" value="MEMBRANE PROTEIN"/>
    <property type="match status" value="1"/>
</dbReference>
<dbReference type="PANTHER" id="PTHR23513">
    <property type="entry name" value="INTEGRAL MEMBRANE EFFLUX PROTEIN-RELATED"/>
    <property type="match status" value="1"/>
</dbReference>
<feature type="transmembrane region" description="Helical" evidence="6">
    <location>
        <begin position="79"/>
        <end position="98"/>
    </location>
</feature>
<feature type="transmembrane region" description="Helical" evidence="6">
    <location>
        <begin position="16"/>
        <end position="41"/>
    </location>
</feature>
<gene>
    <name evidence="7" type="ORF">CW362_25565</name>
</gene>
<feature type="transmembrane region" description="Helical" evidence="6">
    <location>
        <begin position="257"/>
        <end position="278"/>
    </location>
</feature>
<feature type="transmembrane region" description="Helical" evidence="6">
    <location>
        <begin position="315"/>
        <end position="335"/>
    </location>
</feature>
<dbReference type="Proteomes" id="UP000236178">
    <property type="component" value="Unassembled WGS sequence"/>
</dbReference>
<proteinExistence type="predicted"/>
<keyword evidence="8" id="KW-1185">Reference proteome</keyword>
<dbReference type="CDD" id="cd06173">
    <property type="entry name" value="MFS_MefA_like"/>
    <property type="match status" value="1"/>
</dbReference>
<reference evidence="7 8" key="1">
    <citation type="submission" date="2017-12" db="EMBL/GenBank/DDBJ databases">
        <title>Streptomyces populusis sp. nov., a novel endophytic actinobacterium isolated from stems of Populus adenopoda Maxim.</title>
        <authorList>
            <person name="Wang Z."/>
        </authorList>
    </citation>
    <scope>NUCLEOTIDE SEQUENCE [LARGE SCALE GENOMIC DNA]</scope>
    <source>
        <strain evidence="7 8">A249</strain>
    </source>
</reference>
<feature type="transmembrane region" description="Helical" evidence="6">
    <location>
        <begin position="290"/>
        <end position="309"/>
    </location>
</feature>
<evidence type="ECO:0000256" key="6">
    <source>
        <dbReference type="SAM" id="Phobius"/>
    </source>
</evidence>
<evidence type="ECO:0000256" key="5">
    <source>
        <dbReference type="ARBA" id="ARBA00023136"/>
    </source>
</evidence>
<evidence type="ECO:0000256" key="1">
    <source>
        <dbReference type="ARBA" id="ARBA00004651"/>
    </source>
</evidence>
<accession>A0A2I0SJZ2</accession>
<dbReference type="Gene3D" id="1.20.1250.20">
    <property type="entry name" value="MFS general substrate transporter like domains"/>
    <property type="match status" value="1"/>
</dbReference>
<dbReference type="RefSeq" id="WP_103551882.1">
    <property type="nucleotide sequence ID" value="NZ_KZ626894.1"/>
</dbReference>
<dbReference type="AlphaFoldDB" id="A0A2I0SJZ2"/>
<feature type="transmembrane region" description="Helical" evidence="6">
    <location>
        <begin position="149"/>
        <end position="168"/>
    </location>
</feature>
<evidence type="ECO:0000313" key="8">
    <source>
        <dbReference type="Proteomes" id="UP000236178"/>
    </source>
</evidence>
<dbReference type="GO" id="GO:0005886">
    <property type="term" value="C:plasma membrane"/>
    <property type="evidence" value="ECO:0007669"/>
    <property type="project" value="UniProtKB-SubCell"/>
</dbReference>
<evidence type="ECO:0000256" key="2">
    <source>
        <dbReference type="ARBA" id="ARBA00022475"/>
    </source>
</evidence>
<feature type="transmembrane region" description="Helical" evidence="6">
    <location>
        <begin position="104"/>
        <end position="123"/>
    </location>
</feature>
<feature type="transmembrane region" description="Helical" evidence="6">
    <location>
        <begin position="174"/>
        <end position="195"/>
    </location>
</feature>
<evidence type="ECO:0000313" key="7">
    <source>
        <dbReference type="EMBL" id="PKT70247.1"/>
    </source>
</evidence>
<organism evidence="7 8">
    <name type="scientific">Streptomyces populi</name>
    <dbReference type="NCBI Taxonomy" id="2058924"/>
    <lineage>
        <taxon>Bacteria</taxon>
        <taxon>Bacillati</taxon>
        <taxon>Actinomycetota</taxon>
        <taxon>Actinomycetes</taxon>
        <taxon>Kitasatosporales</taxon>
        <taxon>Streptomycetaceae</taxon>
        <taxon>Streptomyces</taxon>
    </lineage>
</organism>
<keyword evidence="4 6" id="KW-1133">Transmembrane helix</keyword>
<keyword evidence="3 6" id="KW-0812">Transmembrane</keyword>
<feature type="transmembrane region" description="Helical" evidence="6">
    <location>
        <begin position="47"/>
        <end position="67"/>
    </location>
</feature>
<comment type="caution">
    <text evidence="7">The sequence shown here is derived from an EMBL/GenBank/DDBJ whole genome shotgun (WGS) entry which is preliminary data.</text>
</comment>
<dbReference type="SUPFAM" id="SSF103473">
    <property type="entry name" value="MFS general substrate transporter"/>
    <property type="match status" value="1"/>
</dbReference>
<dbReference type="OrthoDB" id="69054at2"/>
<comment type="subcellular location">
    <subcellularLocation>
        <location evidence="1">Cell membrane</location>
        <topology evidence="1">Multi-pass membrane protein</topology>
    </subcellularLocation>
</comment>
<dbReference type="GO" id="GO:0022857">
    <property type="term" value="F:transmembrane transporter activity"/>
    <property type="evidence" value="ECO:0007669"/>
    <property type="project" value="InterPro"/>
</dbReference>
<feature type="transmembrane region" description="Helical" evidence="6">
    <location>
        <begin position="370"/>
        <end position="393"/>
    </location>
</feature>
<evidence type="ECO:0000256" key="4">
    <source>
        <dbReference type="ARBA" id="ARBA00022989"/>
    </source>
</evidence>
<dbReference type="Pfam" id="PF07690">
    <property type="entry name" value="MFS_1"/>
    <property type="match status" value="1"/>
</dbReference>
<dbReference type="InterPro" id="IPR011701">
    <property type="entry name" value="MFS"/>
</dbReference>
<keyword evidence="2" id="KW-1003">Cell membrane</keyword>
<sequence length="422" mass="42306">MIGSQGRATSPLPRMYYLWLAGALASVLGDAVLYFALGWAAATHGGAVAGLVLTAINLPRVLLLIVGGTVGDRFGARRVMIAGDAVMLAGTTLLAVVSHHVGPAVWLLLATGVLVGVMDAFYLPASGSMPLRLVGKEALPRALAMRQGGAQLVTFVAGPLGGALVATVGLTGTALLNAATFAVILIILIVVRPVFDIPPAKGSGSFVRDALDGVGTGMKDPVLRAALLVTGGVAGFLLPVVPLLLPLLAREERWSAGWTGLLFGSQSLGLLGVTFVVMVRGANSRPGLTAGVGVLVAAVGLGVLGSVPAAAVPSAVLLGMGSGLFASHIGPLVLMSAPHSHLSRMQALLTLVQSVSLLAMNNVLGNTARLAGPATAILACAAAMAVTGTAALCSRALRTATTAPPALRPPEEQSVTAAAEPA</sequence>
<feature type="transmembrane region" description="Helical" evidence="6">
    <location>
        <begin position="225"/>
        <end position="245"/>
    </location>
</feature>
<dbReference type="EMBL" id="PJOS01000055">
    <property type="protein sequence ID" value="PKT70247.1"/>
    <property type="molecule type" value="Genomic_DNA"/>
</dbReference>
<name>A0A2I0SJZ2_9ACTN</name>
<keyword evidence="5 6" id="KW-0472">Membrane</keyword>
<evidence type="ECO:0000256" key="3">
    <source>
        <dbReference type="ARBA" id="ARBA00022692"/>
    </source>
</evidence>
<dbReference type="InterPro" id="IPR036259">
    <property type="entry name" value="MFS_trans_sf"/>
</dbReference>